<evidence type="ECO:0000313" key="2">
    <source>
        <dbReference type="Proteomes" id="UP000231542"/>
    </source>
</evidence>
<dbReference type="SUPFAM" id="SSF52540">
    <property type="entry name" value="P-loop containing nucleoside triphosphate hydrolases"/>
    <property type="match status" value="1"/>
</dbReference>
<gene>
    <name evidence="1" type="ORF">COT24_03260</name>
</gene>
<comment type="caution">
    <text evidence="1">The sequence shown here is derived from an EMBL/GenBank/DDBJ whole genome shotgun (WGS) entry which is preliminary data.</text>
</comment>
<proteinExistence type="predicted"/>
<name>A0A2H0YVG1_9BACT</name>
<evidence type="ECO:0008006" key="3">
    <source>
        <dbReference type="Google" id="ProtNLM"/>
    </source>
</evidence>
<accession>A0A2H0YVG1</accession>
<dbReference type="InterPro" id="IPR027417">
    <property type="entry name" value="P-loop_NTPase"/>
</dbReference>
<dbReference type="AlphaFoldDB" id="A0A2H0YVG1"/>
<reference evidence="1 2" key="1">
    <citation type="submission" date="2017-09" db="EMBL/GenBank/DDBJ databases">
        <title>Depth-based differentiation of microbial function through sediment-hosted aquifers and enrichment of novel symbionts in the deep terrestrial subsurface.</title>
        <authorList>
            <person name="Probst A.J."/>
            <person name="Ladd B."/>
            <person name="Jarett J.K."/>
            <person name="Geller-Mcgrath D.E."/>
            <person name="Sieber C.M."/>
            <person name="Emerson J.B."/>
            <person name="Anantharaman K."/>
            <person name="Thomas B.C."/>
            <person name="Malmstrom R."/>
            <person name="Stieglmeier M."/>
            <person name="Klingl A."/>
            <person name="Woyke T."/>
            <person name="Ryan C.M."/>
            <person name="Banfield J.F."/>
        </authorList>
    </citation>
    <scope>NUCLEOTIDE SEQUENCE [LARGE SCALE GENOMIC DNA]</scope>
    <source>
        <strain evidence="1">CG08_land_8_20_14_0_20_40_16</strain>
    </source>
</reference>
<organism evidence="1 2">
    <name type="scientific">Candidatus Kerfeldbacteria bacterium CG08_land_8_20_14_0_20_40_16</name>
    <dbReference type="NCBI Taxonomy" id="2014244"/>
    <lineage>
        <taxon>Bacteria</taxon>
        <taxon>Candidatus Kerfeldiibacteriota</taxon>
    </lineage>
</organism>
<dbReference type="Proteomes" id="UP000231542">
    <property type="component" value="Unassembled WGS sequence"/>
</dbReference>
<evidence type="ECO:0000313" key="1">
    <source>
        <dbReference type="EMBL" id="PIS42488.1"/>
    </source>
</evidence>
<dbReference type="Gene3D" id="3.40.50.300">
    <property type="entry name" value="P-loop containing nucleotide triphosphate hydrolases"/>
    <property type="match status" value="2"/>
</dbReference>
<sequence length="252" mass="29786">MKKTIKIIYIPGLGRSGSTLIELLLSYNKQVFGLDELYNIRRIKKRGIKYSCGSSIDECDFWRKTDQQSFLNTIIKRISVPDYLRIPNYLFNPLAKKCPFKQKMDCYQVYSVINKGVANFFSNRVQSGKQKSYFVTLLKWIFMNSLINRFIKKHNINSIQISYNQLCKDPDKYINELENFLNIKIPSDYFSIIKQMEYHSIGGNRISLRDNRLQFPGIIEDIKWKSNQHLIKKLLGSLITYPFNKKWVYNKS</sequence>
<dbReference type="EMBL" id="PEXU01000040">
    <property type="protein sequence ID" value="PIS42488.1"/>
    <property type="molecule type" value="Genomic_DNA"/>
</dbReference>
<protein>
    <recommendedName>
        <fullName evidence="3">Sulfotransferase domain-containing protein</fullName>
    </recommendedName>
</protein>